<dbReference type="InterPro" id="IPR016181">
    <property type="entry name" value="Acyl_CoA_acyltransferase"/>
</dbReference>
<dbReference type="EMBL" id="FLUO01000001">
    <property type="protein sequence ID" value="SBW01934.1"/>
    <property type="molecule type" value="Genomic_DNA"/>
</dbReference>
<reference evidence="2" key="1">
    <citation type="submission" date="2016-04" db="EMBL/GenBank/DDBJ databases">
        <authorList>
            <person name="Evans L.H."/>
            <person name="Alamgir A."/>
            <person name="Owens N."/>
            <person name="Weber N.D."/>
            <person name="Virtaneva K."/>
            <person name="Barbian K."/>
            <person name="Babar A."/>
            <person name="Rosenke K."/>
        </authorList>
    </citation>
    <scope>NUCLEOTIDE SEQUENCE</scope>
    <source>
        <strain evidence="2">86</strain>
    </source>
</reference>
<organism evidence="2">
    <name type="scientific">uncultured Alphaproteobacteria bacterium</name>
    <dbReference type="NCBI Taxonomy" id="91750"/>
    <lineage>
        <taxon>Bacteria</taxon>
        <taxon>Pseudomonadati</taxon>
        <taxon>Pseudomonadota</taxon>
        <taxon>Alphaproteobacteria</taxon>
        <taxon>environmental samples</taxon>
    </lineage>
</organism>
<dbReference type="PANTHER" id="PTHR43072">
    <property type="entry name" value="N-ACETYLTRANSFERASE"/>
    <property type="match status" value="1"/>
</dbReference>
<dbReference type="Gene3D" id="3.40.630.30">
    <property type="match status" value="1"/>
</dbReference>
<dbReference type="CDD" id="cd04301">
    <property type="entry name" value="NAT_SF"/>
    <property type="match status" value="1"/>
</dbReference>
<sequence length="224" mass="23661">MSLDNPIWAALATRHAHLAEGDRRARRYPAGISPFAAIPETTPETLAALAALAKPGETLMLIQADAIAVPPGLELALAGDCVQMVADAPLPEIDDPRIAPLGTLDVADMLALATLSKPGPFSLRALELGRFWGIRIDGRLAAMAGERLRQPGFAEVSGVCVHPDFRRRGLGALMSRAVAGRIAAAGETAYLHVYADNAAAIDLYAAIGFRLRRTMRVAALARPA</sequence>
<dbReference type="AlphaFoldDB" id="A0A212JR39"/>
<dbReference type="InterPro" id="IPR000182">
    <property type="entry name" value="GNAT_dom"/>
</dbReference>
<protein>
    <submittedName>
        <fullName evidence="2">GCN5-related N-acetyltransferase</fullName>
    </submittedName>
</protein>
<feature type="domain" description="N-acetyltransferase" evidence="1">
    <location>
        <begin position="96"/>
        <end position="224"/>
    </location>
</feature>
<evidence type="ECO:0000259" key="1">
    <source>
        <dbReference type="PROSITE" id="PS51186"/>
    </source>
</evidence>
<evidence type="ECO:0000313" key="2">
    <source>
        <dbReference type="EMBL" id="SBW01934.1"/>
    </source>
</evidence>
<dbReference type="GO" id="GO:0016747">
    <property type="term" value="F:acyltransferase activity, transferring groups other than amino-acyl groups"/>
    <property type="evidence" value="ECO:0007669"/>
    <property type="project" value="InterPro"/>
</dbReference>
<proteinExistence type="predicted"/>
<keyword evidence="2" id="KW-0808">Transferase</keyword>
<accession>A0A212JR39</accession>
<gene>
    <name evidence="2" type="ORF">KL86APRO_11511</name>
</gene>
<dbReference type="Pfam" id="PF08445">
    <property type="entry name" value="FR47"/>
    <property type="match status" value="1"/>
</dbReference>
<dbReference type="InterPro" id="IPR013653">
    <property type="entry name" value="GCN5-like_dom"/>
</dbReference>
<name>A0A212JR39_9PROT</name>
<dbReference type="PROSITE" id="PS51186">
    <property type="entry name" value="GNAT"/>
    <property type="match status" value="1"/>
</dbReference>
<dbReference type="SUPFAM" id="SSF55729">
    <property type="entry name" value="Acyl-CoA N-acyltransferases (Nat)"/>
    <property type="match status" value="1"/>
</dbReference>